<keyword evidence="5" id="KW-0004">4Fe-4S</keyword>
<dbReference type="EMBL" id="JAJEPU010000044">
    <property type="protein sequence ID" value="MCC2165649.1"/>
    <property type="molecule type" value="Genomic_DNA"/>
</dbReference>
<dbReference type="SFLD" id="SFLDF00299">
    <property type="entry name" value="anaerobic_ribonucleoside-triph"/>
    <property type="match status" value="1"/>
</dbReference>
<evidence type="ECO:0000313" key="13">
    <source>
        <dbReference type="EMBL" id="MCC2165649.1"/>
    </source>
</evidence>
<keyword evidence="8 12" id="KW-0560">Oxidoreductase</keyword>
<dbReference type="PIRSF" id="PIRSF000368">
    <property type="entry name" value="NrdG"/>
    <property type="match status" value="1"/>
</dbReference>
<dbReference type="Pfam" id="PF13353">
    <property type="entry name" value="Fer4_12"/>
    <property type="match status" value="1"/>
</dbReference>
<organism evidence="13 14">
    <name type="scientific">Brotaphodocola catenula</name>
    <dbReference type="NCBI Taxonomy" id="2885361"/>
    <lineage>
        <taxon>Bacteria</taxon>
        <taxon>Bacillati</taxon>
        <taxon>Bacillota</taxon>
        <taxon>Clostridia</taxon>
        <taxon>Lachnospirales</taxon>
        <taxon>Lachnospiraceae</taxon>
        <taxon>Brotaphodocola</taxon>
    </lineage>
</organism>
<evidence type="ECO:0000256" key="12">
    <source>
        <dbReference type="PIRNR" id="PIRNR000368"/>
    </source>
</evidence>
<evidence type="ECO:0000256" key="1">
    <source>
        <dbReference type="ARBA" id="ARBA00001966"/>
    </source>
</evidence>
<name>A0AAE3DKT0_9FIRM</name>
<comment type="similarity">
    <text evidence="3 12">Belongs to the organic radical-activating enzymes family.</text>
</comment>
<dbReference type="SFLD" id="SFLDG01066">
    <property type="entry name" value="organic_radical-activating_enz"/>
    <property type="match status" value="1"/>
</dbReference>
<dbReference type="Gene3D" id="3.20.20.70">
    <property type="entry name" value="Aldolase class I"/>
    <property type="match status" value="1"/>
</dbReference>
<keyword evidence="6" id="KW-0949">S-adenosyl-L-methionine</keyword>
<dbReference type="GO" id="GO:0046872">
    <property type="term" value="F:metal ion binding"/>
    <property type="evidence" value="ECO:0007669"/>
    <property type="project" value="UniProtKB-KW"/>
</dbReference>
<dbReference type="GO" id="GO:0043365">
    <property type="term" value="F:[formate-C-acetyltransferase]-activating enzyme activity"/>
    <property type="evidence" value="ECO:0007669"/>
    <property type="project" value="InterPro"/>
</dbReference>
<dbReference type="GO" id="GO:0051539">
    <property type="term" value="F:4 iron, 4 sulfur cluster binding"/>
    <property type="evidence" value="ECO:0007669"/>
    <property type="project" value="UniProtKB-KW"/>
</dbReference>
<sequence length="175" mass="20236">MNYATIKSVDIANGPGVRVSLFVSGCPHHCKACFNEEAWDYQYGEPFTEETQEHLLSLLAPDYIEGMTLLGGEPMYPKNQEALLPFVKKIRDTYPNKTIWCFTGYDFEKEILAKMVPESETTRELLPLFDVMVDGRFVEEKRNLSLKFRGSENQRILNVKESLREGKAVWVEEFR</sequence>
<proteinExistence type="inferred from homology"/>
<dbReference type="EC" id="1.97.1.-" evidence="12"/>
<dbReference type="InterPro" id="IPR001989">
    <property type="entry name" value="Radical_activat_CS"/>
</dbReference>
<dbReference type="PROSITE" id="PS01087">
    <property type="entry name" value="RADICAL_ACTIVATING"/>
    <property type="match status" value="1"/>
</dbReference>
<dbReference type="SFLD" id="SFLDG01063">
    <property type="entry name" value="activating_enzymes__group_1"/>
    <property type="match status" value="1"/>
</dbReference>
<dbReference type="SFLD" id="SFLDS00029">
    <property type="entry name" value="Radical_SAM"/>
    <property type="match status" value="1"/>
</dbReference>
<evidence type="ECO:0000256" key="10">
    <source>
        <dbReference type="ARBA" id="ARBA00023014"/>
    </source>
</evidence>
<protein>
    <recommendedName>
        <fullName evidence="4 12">Anaerobic ribonucleoside-triphosphate reductase-activating protein</fullName>
        <ecNumber evidence="12">1.97.1.-</ecNumber>
    </recommendedName>
</protein>
<dbReference type="AlphaFoldDB" id="A0AAE3DKT0"/>
<dbReference type="InterPro" id="IPR012837">
    <property type="entry name" value="NrdG"/>
</dbReference>
<comment type="cofactor">
    <cofactor evidence="1">
        <name>[4Fe-4S] cluster</name>
        <dbReference type="ChEBI" id="CHEBI:49883"/>
    </cofactor>
</comment>
<keyword evidence="7" id="KW-0479">Metal-binding</keyword>
<dbReference type="InterPro" id="IPR034457">
    <property type="entry name" value="Organic_radical-activating"/>
</dbReference>
<evidence type="ECO:0000313" key="14">
    <source>
        <dbReference type="Proteomes" id="UP001198962"/>
    </source>
</evidence>
<keyword evidence="10" id="KW-0411">Iron-sulfur</keyword>
<evidence type="ECO:0000256" key="2">
    <source>
        <dbReference type="ARBA" id="ARBA00003852"/>
    </source>
</evidence>
<dbReference type="Proteomes" id="UP001198962">
    <property type="component" value="Unassembled WGS sequence"/>
</dbReference>
<dbReference type="RefSeq" id="WP_177977913.1">
    <property type="nucleotide sequence ID" value="NZ_JAJEPU010000044.1"/>
</dbReference>
<evidence type="ECO:0000256" key="4">
    <source>
        <dbReference type="ARBA" id="ARBA00014281"/>
    </source>
</evidence>
<comment type="caution">
    <text evidence="13">The sequence shown here is derived from an EMBL/GenBank/DDBJ whole genome shotgun (WGS) entry which is preliminary data.</text>
</comment>
<evidence type="ECO:0000256" key="11">
    <source>
        <dbReference type="ARBA" id="ARBA00047365"/>
    </source>
</evidence>
<evidence type="ECO:0000256" key="9">
    <source>
        <dbReference type="ARBA" id="ARBA00023004"/>
    </source>
</evidence>
<comment type="function">
    <text evidence="2 12">Activation of anaerobic ribonucleoside-triphosphate reductase under anaerobic conditions by generation of an organic free radical, using S-adenosylmethionine and reduced flavodoxin as cosubstrates to produce 5'-deoxy-adenosine.</text>
</comment>
<evidence type="ECO:0000256" key="5">
    <source>
        <dbReference type="ARBA" id="ARBA00022485"/>
    </source>
</evidence>
<dbReference type="SUPFAM" id="SSF102114">
    <property type="entry name" value="Radical SAM enzymes"/>
    <property type="match status" value="1"/>
</dbReference>
<dbReference type="InterPro" id="IPR007197">
    <property type="entry name" value="rSAM"/>
</dbReference>
<evidence type="ECO:0000256" key="3">
    <source>
        <dbReference type="ARBA" id="ARBA00009777"/>
    </source>
</evidence>
<dbReference type="GO" id="GO:0004748">
    <property type="term" value="F:ribonucleoside-diphosphate reductase activity, thioredoxin disulfide as acceptor"/>
    <property type="evidence" value="ECO:0007669"/>
    <property type="project" value="TreeGrafter"/>
</dbReference>
<keyword evidence="14" id="KW-1185">Reference proteome</keyword>
<keyword evidence="9" id="KW-0408">Iron</keyword>
<evidence type="ECO:0000256" key="8">
    <source>
        <dbReference type="ARBA" id="ARBA00023002"/>
    </source>
</evidence>
<dbReference type="InterPro" id="IPR013785">
    <property type="entry name" value="Aldolase_TIM"/>
</dbReference>
<gene>
    <name evidence="13" type="primary">nrdG</name>
    <name evidence="13" type="ORF">LKD32_12325</name>
</gene>
<comment type="catalytic activity">
    <reaction evidence="11">
        <text>glycyl-[protein] + reduced [flavodoxin] + S-adenosyl-L-methionine = glycin-2-yl radical-[protein] + semiquinone [flavodoxin] + 5'-deoxyadenosine + L-methionine + H(+)</text>
        <dbReference type="Rhea" id="RHEA:61976"/>
        <dbReference type="Rhea" id="RHEA-COMP:10622"/>
        <dbReference type="Rhea" id="RHEA-COMP:14480"/>
        <dbReference type="Rhea" id="RHEA-COMP:15993"/>
        <dbReference type="Rhea" id="RHEA-COMP:15994"/>
        <dbReference type="ChEBI" id="CHEBI:15378"/>
        <dbReference type="ChEBI" id="CHEBI:17319"/>
        <dbReference type="ChEBI" id="CHEBI:29947"/>
        <dbReference type="ChEBI" id="CHEBI:32722"/>
        <dbReference type="ChEBI" id="CHEBI:57618"/>
        <dbReference type="ChEBI" id="CHEBI:57844"/>
        <dbReference type="ChEBI" id="CHEBI:59789"/>
        <dbReference type="ChEBI" id="CHEBI:140311"/>
    </reaction>
</comment>
<dbReference type="NCBIfam" id="TIGR02491">
    <property type="entry name" value="NrdG"/>
    <property type="match status" value="1"/>
</dbReference>
<reference evidence="13" key="1">
    <citation type="submission" date="2021-10" db="EMBL/GenBank/DDBJ databases">
        <title>Anaerobic single-cell dispensing facilitates the cultivation of human gut bacteria.</title>
        <authorList>
            <person name="Afrizal A."/>
        </authorList>
    </citation>
    <scope>NUCLEOTIDE SEQUENCE</scope>
    <source>
        <strain evidence="13">CLA-AA-H274</strain>
    </source>
</reference>
<dbReference type="CDD" id="cd01335">
    <property type="entry name" value="Radical_SAM"/>
    <property type="match status" value="1"/>
</dbReference>
<evidence type="ECO:0000256" key="6">
    <source>
        <dbReference type="ARBA" id="ARBA00022691"/>
    </source>
</evidence>
<dbReference type="InterPro" id="IPR058240">
    <property type="entry name" value="rSAM_sf"/>
</dbReference>
<dbReference type="PANTHER" id="PTHR30352">
    <property type="entry name" value="PYRUVATE FORMATE-LYASE-ACTIVATING ENZYME"/>
    <property type="match status" value="1"/>
</dbReference>
<evidence type="ECO:0000256" key="7">
    <source>
        <dbReference type="ARBA" id="ARBA00022723"/>
    </source>
</evidence>
<accession>A0AAE3DKT0</accession>
<dbReference type="PANTHER" id="PTHR30352:SF2">
    <property type="entry name" value="ANAEROBIC RIBONUCLEOSIDE-TRIPHOSPHATE REDUCTASE-ACTIVATING PROTEIN"/>
    <property type="match status" value="1"/>
</dbReference>